<dbReference type="PANTHER" id="PTHR36121">
    <property type="entry name" value="PROTEIN SXY"/>
    <property type="match status" value="1"/>
</dbReference>
<comment type="caution">
    <text evidence="3">The sequence shown here is derived from an EMBL/GenBank/DDBJ whole genome shotgun (WGS) entry which is preliminary data.</text>
</comment>
<dbReference type="InterPro" id="IPR007076">
    <property type="entry name" value="TfoX_N"/>
</dbReference>
<dbReference type="InterPro" id="IPR007077">
    <property type="entry name" value="TfoX_C"/>
</dbReference>
<dbReference type="Pfam" id="PF04994">
    <property type="entry name" value="TfoX_C"/>
    <property type="match status" value="1"/>
</dbReference>
<dbReference type="SUPFAM" id="SSF159894">
    <property type="entry name" value="YgaC/TfoX-N like"/>
    <property type="match status" value="1"/>
</dbReference>
<name>A0A4R1KPN4_9PAST</name>
<dbReference type="Proteomes" id="UP000295496">
    <property type="component" value="Unassembled WGS sequence"/>
</dbReference>
<proteinExistence type="predicted"/>
<evidence type="ECO:0000259" key="1">
    <source>
        <dbReference type="Pfam" id="PF04993"/>
    </source>
</evidence>
<dbReference type="PANTHER" id="PTHR36121:SF1">
    <property type="entry name" value="PROTEIN SXY"/>
    <property type="match status" value="1"/>
</dbReference>
<dbReference type="GO" id="GO:0030420">
    <property type="term" value="P:establishment of competence for transformation"/>
    <property type="evidence" value="ECO:0007669"/>
    <property type="project" value="InterPro"/>
</dbReference>
<dbReference type="AlphaFoldDB" id="A0A4R1KPN4"/>
<dbReference type="InterPro" id="IPR026256">
    <property type="entry name" value="TfoX-like_gammaprotbact"/>
</dbReference>
<keyword evidence="4" id="KW-1185">Reference proteome</keyword>
<dbReference type="Pfam" id="PF04993">
    <property type="entry name" value="TfoX_N"/>
    <property type="match status" value="1"/>
</dbReference>
<evidence type="ECO:0000259" key="2">
    <source>
        <dbReference type="Pfam" id="PF04994"/>
    </source>
</evidence>
<sequence>MSNIPTINLYEKLTSLLGEIRSKKLFSGIGIFYNDHMFGIYKKGGFYLRAKGDLANQVKSIGAIPWELDGVPSNLKIRDYYLIPGDYLTDNDKSLILVKMIKASLQQIESEKLADTLERAKRIRNLPNMSLKYERLLGKIGIDTISKLREVGAADAYILVKSQGLFVTSHLFWKTYAALKNKYVELLTEKEKEDGLKEVNEKLNIAGFRAMKYKL</sequence>
<dbReference type="Gene3D" id="1.10.150.20">
    <property type="entry name" value="5' to 3' exonuclease, C-terminal subdomain"/>
    <property type="match status" value="1"/>
</dbReference>
<dbReference type="InterPro" id="IPR047525">
    <property type="entry name" value="TfoX-like"/>
</dbReference>
<dbReference type="EMBL" id="SMGJ01000008">
    <property type="protein sequence ID" value="TCK66996.1"/>
    <property type="molecule type" value="Genomic_DNA"/>
</dbReference>
<evidence type="ECO:0000313" key="3">
    <source>
        <dbReference type="EMBL" id="TCK66996.1"/>
    </source>
</evidence>
<dbReference type="PIRSF" id="PIRSF028788">
    <property type="entry name" value="TfoX_Sxy"/>
    <property type="match status" value="1"/>
</dbReference>
<feature type="domain" description="TfoX N-terminal" evidence="1">
    <location>
        <begin position="15"/>
        <end position="99"/>
    </location>
</feature>
<feature type="domain" description="TfoX C-terminal" evidence="2">
    <location>
        <begin position="121"/>
        <end position="194"/>
    </location>
</feature>
<dbReference type="RefSeq" id="WP_165867239.1">
    <property type="nucleotide sequence ID" value="NZ_CP170642.1"/>
</dbReference>
<reference evidence="3 4" key="1">
    <citation type="submission" date="2019-03" db="EMBL/GenBank/DDBJ databases">
        <title>Genomic Encyclopedia of Type Strains, Phase IV (KMG-IV): sequencing the most valuable type-strain genomes for metagenomic binning, comparative biology and taxonomic classification.</title>
        <authorList>
            <person name="Goeker M."/>
        </authorList>
    </citation>
    <scope>NUCLEOTIDE SEQUENCE [LARGE SCALE GENOMIC DNA]</scope>
    <source>
        <strain evidence="3 4">DSM 10053</strain>
    </source>
</reference>
<evidence type="ECO:0000313" key="4">
    <source>
        <dbReference type="Proteomes" id="UP000295496"/>
    </source>
</evidence>
<gene>
    <name evidence="3" type="ORF">EV692_2117</name>
</gene>
<protein>
    <submittedName>
        <fullName evidence="3">Regulator of competence-specific genes</fullName>
    </submittedName>
</protein>
<organism evidence="3 4">
    <name type="scientific">Lonepinella koalarum</name>
    <dbReference type="NCBI Taxonomy" id="53417"/>
    <lineage>
        <taxon>Bacteria</taxon>
        <taxon>Pseudomonadati</taxon>
        <taxon>Pseudomonadota</taxon>
        <taxon>Gammaproteobacteria</taxon>
        <taxon>Pasteurellales</taxon>
        <taxon>Pasteurellaceae</taxon>
        <taxon>Lonepinella</taxon>
    </lineage>
</organism>
<dbReference type="Gene3D" id="3.30.1460.30">
    <property type="entry name" value="YgaC/TfoX-N like chaperone"/>
    <property type="match status" value="1"/>
</dbReference>
<accession>A0A4R1KPN4</accession>